<evidence type="ECO:0000313" key="14">
    <source>
        <dbReference type="Proteomes" id="UP000220158"/>
    </source>
</evidence>
<dbReference type="SMR" id="A0A1J1H8P0"/>
<keyword evidence="4" id="KW-0735">Signal-anchor</keyword>
<dbReference type="KEGG" id="prel:PRELSG_1222900"/>
<proteinExistence type="inferred from homology"/>
<feature type="domain" description="Peptidase C1A papain C-terminal" evidence="11">
    <location>
        <begin position="296"/>
        <end position="530"/>
    </location>
</feature>
<protein>
    <submittedName>
        <fullName evidence="13">Cysteine proteinase falcipain 1, putative</fullName>
    </submittedName>
</protein>
<dbReference type="GeneID" id="39737473"/>
<dbReference type="InterPro" id="IPR013128">
    <property type="entry name" value="Peptidase_C1A"/>
</dbReference>
<dbReference type="CDD" id="cd02248">
    <property type="entry name" value="Peptidase_C1A"/>
    <property type="match status" value="1"/>
</dbReference>
<keyword evidence="3 10" id="KW-0812">Transmembrane</keyword>
<dbReference type="VEuPathDB" id="PlasmoDB:PRELSG_1222900"/>
<dbReference type="SMART" id="SM00848">
    <property type="entry name" value="Inhibitor_I29"/>
    <property type="match status" value="1"/>
</dbReference>
<dbReference type="PROSITE" id="PS00139">
    <property type="entry name" value="THIOL_PROTEASE_CYS"/>
    <property type="match status" value="1"/>
</dbReference>
<evidence type="ECO:0000256" key="7">
    <source>
        <dbReference type="ARBA" id="ARBA00023145"/>
    </source>
</evidence>
<organism evidence="13 14">
    <name type="scientific">Plasmodium relictum</name>
    <dbReference type="NCBI Taxonomy" id="85471"/>
    <lineage>
        <taxon>Eukaryota</taxon>
        <taxon>Sar</taxon>
        <taxon>Alveolata</taxon>
        <taxon>Apicomplexa</taxon>
        <taxon>Aconoidasida</taxon>
        <taxon>Haemosporida</taxon>
        <taxon>Plasmodiidae</taxon>
        <taxon>Plasmodium</taxon>
        <taxon>Plasmodium (Haemamoeba)</taxon>
    </lineage>
</organism>
<dbReference type="GO" id="GO:0006508">
    <property type="term" value="P:proteolysis"/>
    <property type="evidence" value="ECO:0007669"/>
    <property type="project" value="InterPro"/>
</dbReference>
<dbReference type="Pfam" id="PF08246">
    <property type="entry name" value="Inhibitor_I29"/>
    <property type="match status" value="1"/>
</dbReference>
<sequence>MKKEIKNHTLSRRDLEILSRKKKHLKNEEKKIFRIYIYALVTFIICSLLFLYFNNNSSENTDLIFSNDELKVFKDLLKRYKEGSNLQNDVDEEGKTDGDDKTDLQNIKVNKNLIIDNLYDLINEQNKVSKERLSEIFDNFLKKSNEKLDKEYILLNGVTKKNDNHLNIKYNNKEQLNEVTTLVNLYNNLKYVSTFYKFMKEHNKNYKNMKEKIERYENFKINYLEIKKHNADNDLYKKKLNHFSDYSKKELENYFKKLTSVPPHLIEKHVKPFNAMLKSAKGNENEKKNEDIFSKYPTNLDYRQKGIVIDPKDQGSCGSCWSFAGVANIESMYAKKNKKLISLSEQEVIDCSKICFGCDGCHPFYTLLYALENKICLEEQYKYKKMEDIFCLKYKCTDKIPITSIGSVKENQLIQALNEVGPLSICVGASDDFAFYHEGIFNGKCTNEINHAVLLVGYGQVQKNKKLIENKNTQKYKGTFSDENDNFIYYWIIKNSWGSKWGENGFMKIIRNKNGDNLFCKIGVEVFYPIL</sequence>
<dbReference type="OMA" id="FCLSYRC"/>
<gene>
    <name evidence="13" type="primary">FP1</name>
    <name evidence="13" type="ORF">PRELSG_1222900</name>
</gene>
<keyword evidence="5 10" id="KW-1133">Transmembrane helix</keyword>
<keyword evidence="14" id="KW-1185">Reference proteome</keyword>
<dbReference type="SMART" id="SM00645">
    <property type="entry name" value="Pept_C1"/>
    <property type="match status" value="1"/>
</dbReference>
<dbReference type="GO" id="GO:0016020">
    <property type="term" value="C:membrane"/>
    <property type="evidence" value="ECO:0007669"/>
    <property type="project" value="UniProtKB-SubCell"/>
</dbReference>
<evidence type="ECO:0000256" key="9">
    <source>
        <dbReference type="ARBA" id="ARBA00023180"/>
    </source>
</evidence>
<evidence type="ECO:0000259" key="11">
    <source>
        <dbReference type="SMART" id="SM00645"/>
    </source>
</evidence>
<keyword evidence="7" id="KW-0865">Zymogen</keyword>
<dbReference type="InterPro" id="IPR013201">
    <property type="entry name" value="Prot_inhib_I29"/>
</dbReference>
<keyword evidence="8" id="KW-1015">Disulfide bond</keyword>
<name>A0A1J1H8P0_PLARL</name>
<keyword evidence="9" id="KW-0325">Glycoprotein</keyword>
<dbReference type="Gene3D" id="3.90.70.10">
    <property type="entry name" value="Cysteine proteinases"/>
    <property type="match status" value="1"/>
</dbReference>
<dbReference type="Pfam" id="PF00112">
    <property type="entry name" value="Peptidase_C1"/>
    <property type="match status" value="1"/>
</dbReference>
<dbReference type="PROSITE" id="PS00639">
    <property type="entry name" value="THIOL_PROTEASE_HIS"/>
    <property type="match status" value="1"/>
</dbReference>
<evidence type="ECO:0000256" key="3">
    <source>
        <dbReference type="ARBA" id="ARBA00022692"/>
    </source>
</evidence>
<evidence type="ECO:0000259" key="12">
    <source>
        <dbReference type="SMART" id="SM00848"/>
    </source>
</evidence>
<evidence type="ECO:0000256" key="6">
    <source>
        <dbReference type="ARBA" id="ARBA00023136"/>
    </source>
</evidence>
<dbReference type="RefSeq" id="XP_028534345.1">
    <property type="nucleotide sequence ID" value="XM_028678014.1"/>
</dbReference>
<dbReference type="SUPFAM" id="SSF54001">
    <property type="entry name" value="Cysteine proteinases"/>
    <property type="match status" value="1"/>
</dbReference>
<evidence type="ECO:0000256" key="2">
    <source>
        <dbReference type="ARBA" id="ARBA00008455"/>
    </source>
</evidence>
<feature type="domain" description="Cathepsin propeptide inhibitor" evidence="12">
    <location>
        <begin position="195"/>
        <end position="251"/>
    </location>
</feature>
<dbReference type="InterPro" id="IPR025661">
    <property type="entry name" value="Pept_asp_AS"/>
</dbReference>
<dbReference type="PRINTS" id="PR00705">
    <property type="entry name" value="PAPAIN"/>
</dbReference>
<evidence type="ECO:0000313" key="13">
    <source>
        <dbReference type="EMBL" id="CRH01345.1"/>
    </source>
</evidence>
<feature type="transmembrane region" description="Helical" evidence="10">
    <location>
        <begin position="32"/>
        <end position="53"/>
    </location>
</feature>
<dbReference type="InterPro" id="IPR039417">
    <property type="entry name" value="Peptidase_C1A_papain-like"/>
</dbReference>
<dbReference type="PANTHER" id="PTHR12411">
    <property type="entry name" value="CYSTEINE PROTEASE FAMILY C1-RELATED"/>
    <property type="match status" value="1"/>
</dbReference>
<evidence type="ECO:0000256" key="1">
    <source>
        <dbReference type="ARBA" id="ARBA00004606"/>
    </source>
</evidence>
<dbReference type="PROSITE" id="PS00640">
    <property type="entry name" value="THIOL_PROTEASE_ASN"/>
    <property type="match status" value="1"/>
</dbReference>
<evidence type="ECO:0000256" key="4">
    <source>
        <dbReference type="ARBA" id="ARBA00022968"/>
    </source>
</evidence>
<dbReference type="InterPro" id="IPR000668">
    <property type="entry name" value="Peptidase_C1A_C"/>
</dbReference>
<keyword evidence="6 10" id="KW-0472">Membrane</keyword>
<dbReference type="InterPro" id="IPR038765">
    <property type="entry name" value="Papain-like_cys_pep_sf"/>
</dbReference>
<dbReference type="AlphaFoldDB" id="A0A1J1H8P0"/>
<dbReference type="InterPro" id="IPR000169">
    <property type="entry name" value="Pept_cys_AS"/>
</dbReference>
<dbReference type="Proteomes" id="UP000220158">
    <property type="component" value="Chromosome 12"/>
</dbReference>
<accession>A0A1J1H8P0</accession>
<evidence type="ECO:0000256" key="8">
    <source>
        <dbReference type="ARBA" id="ARBA00023157"/>
    </source>
</evidence>
<dbReference type="OrthoDB" id="190265at2759"/>
<comment type="similarity">
    <text evidence="2">Belongs to the peptidase C1 family.</text>
</comment>
<comment type="subcellular location">
    <subcellularLocation>
        <location evidence="1">Membrane</location>
        <topology evidence="1">Single-pass type II membrane protein</topology>
    </subcellularLocation>
</comment>
<dbReference type="GO" id="GO:0008234">
    <property type="term" value="F:cysteine-type peptidase activity"/>
    <property type="evidence" value="ECO:0007669"/>
    <property type="project" value="InterPro"/>
</dbReference>
<evidence type="ECO:0000256" key="10">
    <source>
        <dbReference type="SAM" id="Phobius"/>
    </source>
</evidence>
<dbReference type="EMBL" id="LN835307">
    <property type="protein sequence ID" value="CRH01345.1"/>
    <property type="molecule type" value="Genomic_DNA"/>
</dbReference>
<evidence type="ECO:0000256" key="5">
    <source>
        <dbReference type="ARBA" id="ARBA00022989"/>
    </source>
</evidence>
<dbReference type="InterPro" id="IPR025660">
    <property type="entry name" value="Pept_his_AS"/>
</dbReference>
<reference evidence="13 14" key="1">
    <citation type="submission" date="2015-04" db="EMBL/GenBank/DDBJ databases">
        <authorList>
            <consortium name="Pathogen Informatics"/>
        </authorList>
    </citation>
    <scope>NUCLEOTIDE SEQUENCE [LARGE SCALE GENOMIC DNA]</scope>
    <source>
        <strain evidence="13 14">SGS1</strain>
    </source>
</reference>